<feature type="signal peptide" evidence="1">
    <location>
        <begin position="1"/>
        <end position="23"/>
    </location>
</feature>
<evidence type="ECO:0000313" key="4">
    <source>
        <dbReference type="Proteomes" id="UP000824112"/>
    </source>
</evidence>
<gene>
    <name evidence="3" type="ORF">IAB03_07235</name>
</gene>
<reference evidence="3" key="2">
    <citation type="journal article" date="2021" name="PeerJ">
        <title>Extensive microbial diversity within the chicken gut microbiome revealed by metagenomics and culture.</title>
        <authorList>
            <person name="Gilroy R."/>
            <person name="Ravi A."/>
            <person name="Getino M."/>
            <person name="Pursley I."/>
            <person name="Horton D.L."/>
            <person name="Alikhan N.F."/>
            <person name="Baker D."/>
            <person name="Gharbi K."/>
            <person name="Hall N."/>
            <person name="Watson M."/>
            <person name="Adriaenssens E.M."/>
            <person name="Foster-Nyarko E."/>
            <person name="Jarju S."/>
            <person name="Secka A."/>
            <person name="Antonio M."/>
            <person name="Oren A."/>
            <person name="Chaudhuri R.R."/>
            <person name="La Ragione R."/>
            <person name="Hildebrand F."/>
            <person name="Pallen M.J."/>
        </authorList>
    </citation>
    <scope>NUCLEOTIDE SEQUENCE</scope>
    <source>
        <strain evidence="3">CHK158-818</strain>
    </source>
</reference>
<dbReference type="AlphaFoldDB" id="A0A9D1M8G2"/>
<sequence length="259" mass="28849">MKKTISQALTVLCAGIVTFSAHAQDKKYPDPEPMSPGMSEWWQPQPPIVTPGTATDAGSTTAPSDAIILFDGKNLDQWQKPNGEAPEWIVKDGVFTVKPGTGEIRTKQEFGDFQLHIEWRVPEDVQGESQGRGNSGVFLQGIYEIQILDNYNNETYSNGQAGSIYKQSRPLVNAMRKPGEWNVYDIIYEAPTFKKDGTYRTPPRVTVLQNGIILQNNTAIIGTTEYVGFPRVFPHGNGPISLQDHGNPISFRNVWIREL</sequence>
<dbReference type="GO" id="GO:0016787">
    <property type="term" value="F:hydrolase activity"/>
    <property type="evidence" value="ECO:0007669"/>
    <property type="project" value="InterPro"/>
</dbReference>
<comment type="caution">
    <text evidence="3">The sequence shown here is derived from an EMBL/GenBank/DDBJ whole genome shotgun (WGS) entry which is preliminary data.</text>
</comment>
<evidence type="ECO:0000313" key="3">
    <source>
        <dbReference type="EMBL" id="HIU55577.1"/>
    </source>
</evidence>
<feature type="chain" id="PRO_5038679387" evidence="1">
    <location>
        <begin position="24"/>
        <end position="259"/>
    </location>
</feature>
<protein>
    <submittedName>
        <fullName evidence="3">DUF1080 domain-containing protein</fullName>
    </submittedName>
</protein>
<proteinExistence type="predicted"/>
<reference evidence="3" key="1">
    <citation type="submission" date="2020-10" db="EMBL/GenBank/DDBJ databases">
        <authorList>
            <person name="Gilroy R."/>
        </authorList>
    </citation>
    <scope>NUCLEOTIDE SEQUENCE</scope>
    <source>
        <strain evidence="3">CHK158-818</strain>
    </source>
</reference>
<dbReference type="Proteomes" id="UP000824112">
    <property type="component" value="Unassembled WGS sequence"/>
</dbReference>
<accession>A0A9D1M8G2</accession>
<dbReference type="InterPro" id="IPR010496">
    <property type="entry name" value="AL/BT2_dom"/>
</dbReference>
<evidence type="ECO:0000256" key="1">
    <source>
        <dbReference type="SAM" id="SignalP"/>
    </source>
</evidence>
<keyword evidence="1" id="KW-0732">Signal</keyword>
<feature type="domain" description="3-keto-alpha-glucoside-1,2-lyase/3-keto-2-hydroxy-glucal hydratase" evidence="2">
    <location>
        <begin position="66"/>
        <end position="257"/>
    </location>
</feature>
<organism evidence="3 4">
    <name type="scientific">Candidatus Gallibacteroides avistercoris</name>
    <dbReference type="NCBI Taxonomy" id="2840833"/>
    <lineage>
        <taxon>Bacteria</taxon>
        <taxon>Pseudomonadati</taxon>
        <taxon>Bacteroidota</taxon>
        <taxon>Bacteroidia</taxon>
        <taxon>Bacteroidales</taxon>
        <taxon>Bacteroidaceae</taxon>
        <taxon>Bacteroidaceae incertae sedis</taxon>
        <taxon>Candidatus Gallibacteroides</taxon>
    </lineage>
</organism>
<name>A0A9D1M8G2_9BACT</name>
<evidence type="ECO:0000259" key="2">
    <source>
        <dbReference type="Pfam" id="PF06439"/>
    </source>
</evidence>
<dbReference type="EMBL" id="DVNA01000161">
    <property type="protein sequence ID" value="HIU55577.1"/>
    <property type="molecule type" value="Genomic_DNA"/>
</dbReference>
<dbReference type="Gene3D" id="2.60.120.560">
    <property type="entry name" value="Exo-inulinase, domain 1"/>
    <property type="match status" value="1"/>
</dbReference>
<dbReference type="Pfam" id="PF06439">
    <property type="entry name" value="3keto-disac_hyd"/>
    <property type="match status" value="1"/>
</dbReference>